<accession>A0A502FBH0</accession>
<dbReference type="Proteomes" id="UP000319486">
    <property type="component" value="Unassembled WGS sequence"/>
</dbReference>
<evidence type="ECO:0000313" key="2">
    <source>
        <dbReference type="Proteomes" id="UP000319486"/>
    </source>
</evidence>
<keyword evidence="2" id="KW-1185">Reference proteome</keyword>
<name>A0A502FBH0_9GAMM</name>
<gene>
    <name evidence="1" type="ORF">EAH88_02210</name>
</gene>
<evidence type="ECO:0000313" key="1">
    <source>
        <dbReference type="EMBL" id="TPG11371.1"/>
    </source>
</evidence>
<dbReference type="EMBL" id="RCZO01000001">
    <property type="protein sequence ID" value="TPG11371.1"/>
    <property type="molecule type" value="Genomic_DNA"/>
</dbReference>
<sequence length="70" mass="8000">MGRWRAEFVLAATPQLPLVTAADAGAQRIWPSISCALPTMRWLSDWGMNQERFVPLRDPSYLSLAWPRDK</sequence>
<organism evidence="1 2">
    <name type="scientific">Rhodanobacter glycinis</name>
    <dbReference type="NCBI Taxonomy" id="582702"/>
    <lineage>
        <taxon>Bacteria</taxon>
        <taxon>Pseudomonadati</taxon>
        <taxon>Pseudomonadota</taxon>
        <taxon>Gammaproteobacteria</taxon>
        <taxon>Lysobacterales</taxon>
        <taxon>Rhodanobacteraceae</taxon>
        <taxon>Rhodanobacter</taxon>
    </lineage>
</organism>
<proteinExistence type="predicted"/>
<comment type="caution">
    <text evidence="1">The sequence shown here is derived from an EMBL/GenBank/DDBJ whole genome shotgun (WGS) entry which is preliminary data.</text>
</comment>
<dbReference type="AlphaFoldDB" id="A0A502FBH0"/>
<protein>
    <submittedName>
        <fullName evidence="1">Uncharacterized protein</fullName>
    </submittedName>
</protein>
<reference evidence="1 2" key="1">
    <citation type="journal article" date="2019" name="Environ. Microbiol.">
        <title>Species interactions and distinct microbial communities in high Arctic permafrost affected cryosols are associated with the CH4 and CO2 gas fluxes.</title>
        <authorList>
            <person name="Altshuler I."/>
            <person name="Hamel J."/>
            <person name="Turney S."/>
            <person name="Magnuson E."/>
            <person name="Levesque R."/>
            <person name="Greer C."/>
            <person name="Whyte L.G."/>
        </authorList>
    </citation>
    <scope>NUCLEOTIDE SEQUENCE [LARGE SCALE GENOMIC DNA]</scope>
    <source>
        <strain evidence="1 2">S13Y</strain>
    </source>
</reference>